<feature type="compositionally biased region" description="Polar residues" evidence="1">
    <location>
        <begin position="295"/>
        <end position="308"/>
    </location>
</feature>
<feature type="region of interest" description="Disordered" evidence="1">
    <location>
        <begin position="255"/>
        <end position="462"/>
    </location>
</feature>
<feature type="region of interest" description="Disordered" evidence="1">
    <location>
        <begin position="1385"/>
        <end position="1467"/>
    </location>
</feature>
<feature type="compositionally biased region" description="Low complexity" evidence="1">
    <location>
        <begin position="566"/>
        <end position="576"/>
    </location>
</feature>
<feature type="compositionally biased region" description="Basic and acidic residues" evidence="1">
    <location>
        <begin position="537"/>
        <end position="565"/>
    </location>
</feature>
<evidence type="ECO:0000313" key="2">
    <source>
        <dbReference type="EMBL" id="KAI0493098.1"/>
    </source>
</evidence>
<evidence type="ECO:0000313" key="3">
    <source>
        <dbReference type="Proteomes" id="UP000829196"/>
    </source>
</evidence>
<feature type="compositionally biased region" description="Basic and acidic residues" evidence="1">
    <location>
        <begin position="258"/>
        <end position="272"/>
    </location>
</feature>
<feature type="region of interest" description="Disordered" evidence="1">
    <location>
        <begin position="1603"/>
        <end position="1633"/>
    </location>
</feature>
<feature type="compositionally biased region" description="Acidic residues" evidence="1">
    <location>
        <begin position="81"/>
        <end position="100"/>
    </location>
</feature>
<evidence type="ECO:0000256" key="1">
    <source>
        <dbReference type="SAM" id="MobiDB-lite"/>
    </source>
</evidence>
<feature type="region of interest" description="Disordered" evidence="1">
    <location>
        <begin position="886"/>
        <end position="943"/>
    </location>
</feature>
<evidence type="ECO:0008006" key="4">
    <source>
        <dbReference type="Google" id="ProtNLM"/>
    </source>
</evidence>
<name>A0A8T3AAC6_DENNO</name>
<feature type="compositionally biased region" description="Low complexity" evidence="1">
    <location>
        <begin position="1455"/>
        <end position="1467"/>
    </location>
</feature>
<feature type="compositionally biased region" description="Low complexity" evidence="1">
    <location>
        <begin position="1517"/>
        <end position="1540"/>
    </location>
</feature>
<feature type="compositionally biased region" description="Polar residues" evidence="1">
    <location>
        <begin position="355"/>
        <end position="365"/>
    </location>
</feature>
<sequence>MDRIREARRGTMTAVNGGLSKRRQRSSNLRDSPEEDGAMEMQETSRLRDRGSKKDRDRDRSSRSKRRRGDRLLHGSHREDGDESSEESVDEEEDDEEDDSSVSMRLPLPPVPNPSQSASLMQSHHIRKGYAAKPVKPPGTGTWKVVEEMIGAPIPRKARSSSVKRSQECWVSCGGGGACGGAVGGEQLHWQTSTSPARPGLSSTTPVSPPSSNASIRKKMTISGTKTRPPKISKSSSIQEIEIEVAEVLFGMTRQVPLKKENHKNDSKESNEAKPWVSSPIPISSPSPTSQSPTVAISNPSFNRNTLTAAAPKRKRPRIRFEVESPTSTPSSAALPATPNSSAAKLDKEALQPSPAGTKTDPTSPKSEKNIAAPTVENGVVSCDPDASNVCSMTSTLANSQQDSFKPEGNAAPDPKETESQSEKKAKEEAVSPPKESPSSNLDVNIEVPPSNKAALVSDNPREEKFNLDMMAHPSLKSSLEQESTLYSVAEHKSAEMEMEMEMEMEREQKQEVLKGQKEKMEKKSRTKPEEIVQDCRNTDDSKKQAGTERNLDLQLDLEKQDKDVAGAGKQHAQKQQPRDARAEPRTEKAGPAESLPLPIQIPGWPGGFPPFGYMTQVPLPPFGPVDASISSSKAIQSLFPSQLRPKRCATHCYIAQNIHYQQQMTRLHPYWPSAVGAAPFYAPKQYNLSTASLSDSAILSNPMQQGNFPGKSPGSVQEKEGTIFSANSGLSAKEKNNAANPSTDSSQKKQPILQQSSQPGSAGNMLAPAFIFPLNQQQAATVGVCAANRSAAGKLTAGSGNAFQSSSGTGSATLGTPGAYGPGTSMSFSYPGLPANEAQYLAFLQNNAYPFPIPAHVAGPPPYRGATPAQAMPFFNVSFYPPQMLHHSQLRPKQQQPPTMQPPPSLQLPTCSQQGHQNPSTSSGSSSSPKNTQQSQRISAVSATSITSGNSFGFPHSKHQLGLHQAGQLESEVMVEDTPSTDDGRASLAQKAISSQKYAMPAHTPNFTLISPAMASLTSMTSGGNNHSERQQSQIHNKTMKMDLTQSQALAMPYASFGGAAASSSGATLQGLDFSSMAQNHALFHSLPEAARHSFQISAAAAATAHQISAAAAATAHAAQQQQQQKPEVGKSAPDLGTATTVGEEGKLSSVSHVLGSAQQHSITLSRADAEPPISSILSNSVIDSSSLNLNLIQPLSSGASRISSRPGSTATASNSSTPGLHTPNSHNLQQQQHLQQVLQLQRQHLQFQQHQQLQQQRAKPVSHNNAGIYTDRLSGNSNASKFPQALAGFPPGLMQSSSSSHSPQWKASPRTATAASTAALSPSASSVKNQISLQQHVRSQLQPAHQTHISFGVSPAKVAGPGNAVSLTSAATITVGSTHALVSKNSGSTPLSSSVAKSGPPTVLPSLPLQKQQSGKNSTSSSSTTTPLATTNRNMSSILGNPHMNSTSNSSTKPQPSSHHQPPKQHLPQAAQFFFSNPYMQNQTNPSDAAVTYFQQHHQRRPLDQYPSQQREKSSSSTGVLSLGSSSSATTPGAGSALPDPSKPAESSPAPNSKGGLLPSTLQQNSHFTAAAVSLPGSGPMHPLMPAAAAAALPYMHSMQSVSLKPAAATEQKPAAGNNDNLHACWQPEKR</sequence>
<feature type="region of interest" description="Disordered" evidence="1">
    <location>
        <begin position="1199"/>
        <end position="1235"/>
    </location>
</feature>
<feature type="compositionally biased region" description="Polar residues" evidence="1">
    <location>
        <begin position="1264"/>
        <end position="1283"/>
    </location>
</feature>
<dbReference type="EMBL" id="JAGYWB010000018">
    <property type="protein sequence ID" value="KAI0493098.1"/>
    <property type="molecule type" value="Genomic_DNA"/>
</dbReference>
<gene>
    <name evidence="2" type="ORF">KFK09_027374</name>
</gene>
<feature type="region of interest" description="Disordered" evidence="1">
    <location>
        <begin position="1"/>
        <end position="140"/>
    </location>
</feature>
<comment type="caution">
    <text evidence="2">The sequence shown here is derived from an EMBL/GenBank/DDBJ whole genome shotgun (WGS) entry which is preliminary data.</text>
</comment>
<feature type="region of interest" description="Disordered" evidence="1">
    <location>
        <begin position="1251"/>
        <end position="1323"/>
    </location>
</feature>
<reference evidence="2" key="1">
    <citation type="journal article" date="2022" name="Front. Genet.">
        <title>Chromosome-Scale Assembly of the Dendrobium nobile Genome Provides Insights Into the Molecular Mechanism of the Biosynthesis of the Medicinal Active Ingredient of Dendrobium.</title>
        <authorList>
            <person name="Xu Q."/>
            <person name="Niu S.-C."/>
            <person name="Li K.-L."/>
            <person name="Zheng P.-J."/>
            <person name="Zhang X.-J."/>
            <person name="Jia Y."/>
            <person name="Liu Y."/>
            <person name="Niu Y.-X."/>
            <person name="Yu L.-H."/>
            <person name="Chen D.-F."/>
            <person name="Zhang G.-Q."/>
        </authorList>
    </citation>
    <scope>NUCLEOTIDE SEQUENCE</scope>
    <source>
        <tissue evidence="2">Leaf</tissue>
    </source>
</reference>
<dbReference type="OrthoDB" id="784889at2759"/>
<feature type="compositionally biased region" description="Low complexity" evidence="1">
    <location>
        <begin position="202"/>
        <end position="212"/>
    </location>
</feature>
<feature type="region of interest" description="Disordered" evidence="1">
    <location>
        <begin position="729"/>
        <end position="761"/>
    </location>
</feature>
<feature type="region of interest" description="Disordered" evidence="1">
    <location>
        <begin position="182"/>
        <end position="238"/>
    </location>
</feature>
<feature type="compositionally biased region" description="Low complexity" evidence="1">
    <location>
        <begin position="918"/>
        <end position="937"/>
    </location>
</feature>
<feature type="compositionally biased region" description="Polar residues" evidence="1">
    <location>
        <begin position="1385"/>
        <end position="1398"/>
    </location>
</feature>
<feature type="region of interest" description="Disordered" evidence="1">
    <location>
        <begin position="1117"/>
        <end position="1142"/>
    </location>
</feature>
<feature type="compositionally biased region" description="Basic and acidic residues" evidence="1">
    <location>
        <begin position="577"/>
        <end position="591"/>
    </location>
</feature>
<feature type="compositionally biased region" description="Low complexity" evidence="1">
    <location>
        <begin position="1117"/>
        <end position="1126"/>
    </location>
</feature>
<feature type="compositionally biased region" description="Low complexity" evidence="1">
    <location>
        <begin position="325"/>
        <end position="344"/>
    </location>
</feature>
<feature type="compositionally biased region" description="Low complexity" evidence="1">
    <location>
        <begin position="278"/>
        <end position="294"/>
    </location>
</feature>
<feature type="compositionally biased region" description="Basic and acidic residues" evidence="1">
    <location>
        <begin position="414"/>
        <end position="430"/>
    </location>
</feature>
<feature type="compositionally biased region" description="Polar residues" evidence="1">
    <location>
        <begin position="389"/>
        <end position="404"/>
    </location>
</feature>
<feature type="compositionally biased region" description="Basic and acidic residues" evidence="1">
    <location>
        <begin position="43"/>
        <end position="62"/>
    </location>
</feature>
<feature type="compositionally biased region" description="Low complexity" evidence="1">
    <location>
        <begin position="1298"/>
        <end position="1323"/>
    </location>
</feature>
<dbReference type="PANTHER" id="PTHR34798">
    <property type="entry name" value="PROTEIN TIME FOR COFFEE"/>
    <property type="match status" value="1"/>
</dbReference>
<dbReference type="Proteomes" id="UP000829196">
    <property type="component" value="Unassembled WGS sequence"/>
</dbReference>
<proteinExistence type="predicted"/>
<feature type="region of interest" description="Disordered" evidence="1">
    <location>
        <begin position="498"/>
        <end position="599"/>
    </location>
</feature>
<protein>
    <recommendedName>
        <fullName evidence="4">Protein TIME FOR COFFEE-like</fullName>
    </recommendedName>
</protein>
<dbReference type="PANTHER" id="PTHR34798:SF2">
    <property type="entry name" value="PROTEIN TIME FOR COFFEE"/>
    <property type="match status" value="1"/>
</dbReference>
<keyword evidence="3" id="KW-1185">Reference proteome</keyword>
<feature type="compositionally biased region" description="Basic and acidic residues" evidence="1">
    <location>
        <begin position="504"/>
        <end position="531"/>
    </location>
</feature>
<organism evidence="2 3">
    <name type="scientific">Dendrobium nobile</name>
    <name type="common">Orchid</name>
    <dbReference type="NCBI Taxonomy" id="94219"/>
    <lineage>
        <taxon>Eukaryota</taxon>
        <taxon>Viridiplantae</taxon>
        <taxon>Streptophyta</taxon>
        <taxon>Embryophyta</taxon>
        <taxon>Tracheophyta</taxon>
        <taxon>Spermatophyta</taxon>
        <taxon>Magnoliopsida</taxon>
        <taxon>Liliopsida</taxon>
        <taxon>Asparagales</taxon>
        <taxon>Orchidaceae</taxon>
        <taxon>Epidendroideae</taxon>
        <taxon>Malaxideae</taxon>
        <taxon>Dendrobiinae</taxon>
        <taxon>Dendrobium</taxon>
    </lineage>
</organism>
<feature type="compositionally biased region" description="Basic and acidic residues" evidence="1">
    <location>
        <begin position="70"/>
        <end position="80"/>
    </location>
</feature>
<dbReference type="GO" id="GO:0042752">
    <property type="term" value="P:regulation of circadian rhythm"/>
    <property type="evidence" value="ECO:0007669"/>
    <property type="project" value="InterPro"/>
</dbReference>
<dbReference type="GO" id="GO:0005634">
    <property type="term" value="C:nucleus"/>
    <property type="evidence" value="ECO:0007669"/>
    <property type="project" value="TreeGrafter"/>
</dbReference>
<feature type="region of interest" description="Disordered" evidence="1">
    <location>
        <begin position="1499"/>
        <end position="1563"/>
    </location>
</feature>
<feature type="compositionally biased region" description="Polar residues" evidence="1">
    <location>
        <begin position="1429"/>
        <end position="1454"/>
    </location>
</feature>
<dbReference type="InterPro" id="IPR039317">
    <property type="entry name" value="TIC"/>
</dbReference>
<feature type="compositionally biased region" description="Polar residues" evidence="1">
    <location>
        <begin position="738"/>
        <end position="761"/>
    </location>
</feature>
<accession>A0A8T3AAC6</accession>
<feature type="compositionally biased region" description="Polar residues" evidence="1">
    <location>
        <begin position="1199"/>
        <end position="1229"/>
    </location>
</feature>